<name>A0ABX2T422_9PROT</name>
<protein>
    <submittedName>
        <fullName evidence="5">Response regulator</fullName>
    </submittedName>
</protein>
<comment type="caution">
    <text evidence="5">The sequence shown here is derived from an EMBL/GenBank/DDBJ whole genome shotgun (WGS) entry which is preliminary data.</text>
</comment>
<dbReference type="PANTHER" id="PTHR44591">
    <property type="entry name" value="STRESS RESPONSE REGULATOR PROTEIN 1"/>
    <property type="match status" value="1"/>
</dbReference>
<feature type="modified residue" description="4-aspartylphosphate" evidence="3">
    <location>
        <position position="64"/>
    </location>
</feature>
<feature type="domain" description="Response regulatory" evidence="4">
    <location>
        <begin position="137"/>
        <end position="253"/>
    </location>
</feature>
<dbReference type="CDD" id="cd00156">
    <property type="entry name" value="REC"/>
    <property type="match status" value="2"/>
</dbReference>
<evidence type="ECO:0000313" key="5">
    <source>
        <dbReference type="EMBL" id="NYZ19046.1"/>
    </source>
</evidence>
<dbReference type="SMART" id="SM00448">
    <property type="entry name" value="REC"/>
    <property type="match status" value="2"/>
</dbReference>
<feature type="modified residue" description="4-aspartylphosphate" evidence="3">
    <location>
        <position position="188"/>
    </location>
</feature>
<dbReference type="InterPro" id="IPR011006">
    <property type="entry name" value="CheY-like_superfamily"/>
</dbReference>
<gene>
    <name evidence="5" type="ORF">HND93_04930</name>
</gene>
<evidence type="ECO:0000313" key="6">
    <source>
        <dbReference type="Proteomes" id="UP000584642"/>
    </source>
</evidence>
<keyword evidence="2" id="KW-0902">Two-component regulatory system</keyword>
<dbReference type="PANTHER" id="PTHR44591:SF14">
    <property type="entry name" value="PROTEIN PILG"/>
    <property type="match status" value="1"/>
</dbReference>
<organism evidence="5 6">
    <name type="scientific">Azospirillum oleiclasticum</name>
    <dbReference type="NCBI Taxonomy" id="2735135"/>
    <lineage>
        <taxon>Bacteria</taxon>
        <taxon>Pseudomonadati</taxon>
        <taxon>Pseudomonadota</taxon>
        <taxon>Alphaproteobacteria</taxon>
        <taxon>Rhodospirillales</taxon>
        <taxon>Azospirillaceae</taxon>
        <taxon>Azospirillum</taxon>
    </lineage>
</organism>
<reference evidence="5 6" key="1">
    <citation type="submission" date="2020-05" db="EMBL/GenBank/DDBJ databases">
        <title>Azospirillum oleiclasticum sp. nov, a nitrogen-fixing and heavy crude oil-emulsifying bacterium isolated from the crude oil of Yumen Oilfield.</title>
        <authorList>
            <person name="Wu D."/>
            <person name="Cai M."/>
            <person name="Zhang X."/>
        </authorList>
    </citation>
    <scope>NUCLEOTIDE SEQUENCE [LARGE SCALE GENOMIC DNA]</scope>
    <source>
        <strain evidence="5 6">ROY-1-1-2</strain>
    </source>
</reference>
<dbReference type="SUPFAM" id="SSF52172">
    <property type="entry name" value="CheY-like"/>
    <property type="match status" value="2"/>
</dbReference>
<evidence type="ECO:0000259" key="4">
    <source>
        <dbReference type="PROSITE" id="PS50110"/>
    </source>
</evidence>
<dbReference type="EMBL" id="JABFDB010000001">
    <property type="protein sequence ID" value="NYZ19046.1"/>
    <property type="molecule type" value="Genomic_DNA"/>
</dbReference>
<keyword evidence="6" id="KW-1185">Reference proteome</keyword>
<feature type="domain" description="Response regulatory" evidence="4">
    <location>
        <begin position="13"/>
        <end position="129"/>
    </location>
</feature>
<dbReference type="InterPro" id="IPR050595">
    <property type="entry name" value="Bact_response_regulator"/>
</dbReference>
<dbReference type="PROSITE" id="PS50110">
    <property type="entry name" value="RESPONSE_REGULATORY"/>
    <property type="match status" value="2"/>
</dbReference>
<proteinExistence type="predicted"/>
<dbReference type="RefSeq" id="WP_180280729.1">
    <property type="nucleotide sequence ID" value="NZ_JABFDB010000001.1"/>
</dbReference>
<accession>A0ABX2T422</accession>
<sequence>MTGWIVRPSRPLNILVADDSRSMRQLLRSAFPFGGRPLRFVEAANGEEAAEAYSASRSDIVLLDVSMPGTGGIEALKRIRSFDPDAFVIMISGDDSVENRQLCREAGASSFVRKPVSQQVAHRILEAFAGRPQRPASVLAVDRSDLMIVSLKMGMDILRLPHRMCRAHSAGEALMSFGSVHFDLVFVDPQMQEADGLGVVAVMKTMRPSARVVMFSDDPTVDAVRRAREVGADDYLLKSVDLDHLRKVWVRFATANGGEFEPAS</sequence>
<evidence type="ECO:0000256" key="1">
    <source>
        <dbReference type="ARBA" id="ARBA00022553"/>
    </source>
</evidence>
<evidence type="ECO:0000256" key="3">
    <source>
        <dbReference type="PROSITE-ProRule" id="PRU00169"/>
    </source>
</evidence>
<dbReference type="InterPro" id="IPR001789">
    <property type="entry name" value="Sig_transdc_resp-reg_receiver"/>
</dbReference>
<dbReference type="Gene3D" id="3.40.50.2300">
    <property type="match status" value="2"/>
</dbReference>
<keyword evidence="1 3" id="KW-0597">Phosphoprotein</keyword>
<evidence type="ECO:0000256" key="2">
    <source>
        <dbReference type="ARBA" id="ARBA00023012"/>
    </source>
</evidence>
<dbReference type="Pfam" id="PF00072">
    <property type="entry name" value="Response_reg"/>
    <property type="match status" value="2"/>
</dbReference>
<dbReference type="Proteomes" id="UP000584642">
    <property type="component" value="Unassembled WGS sequence"/>
</dbReference>